<organism evidence="11 12">
    <name type="scientific">Limnospira fusiformis PMC 851.14</name>
    <dbReference type="NCBI Taxonomy" id="2219512"/>
    <lineage>
        <taxon>Bacteria</taxon>
        <taxon>Bacillati</taxon>
        <taxon>Cyanobacteriota</taxon>
        <taxon>Cyanophyceae</taxon>
        <taxon>Oscillatoriophycideae</taxon>
        <taxon>Oscillatoriales</taxon>
        <taxon>Sirenicapillariaceae</taxon>
        <taxon>Limnospira</taxon>
    </lineage>
</organism>
<dbReference type="SUPFAM" id="SSF81301">
    <property type="entry name" value="Nucleotidyltransferase"/>
    <property type="match status" value="1"/>
</dbReference>
<proteinExistence type="inferred from homology"/>
<feature type="domain" description="Polymerase nucleotidyl transferase" evidence="10">
    <location>
        <begin position="31"/>
        <end position="108"/>
    </location>
</feature>
<sequence>MIFLPMMDLGELDVNVDMIQTAIALPMEEIAEFCQKWKVTEFALFGSILRDDFHGNSDVDVIVQFHPEAHPTLFDLAEMEEELKQLFERDVDLITRKGIENSRNYLRRQAILSSARVIYETGCSILA</sequence>
<dbReference type="InterPro" id="IPR052038">
    <property type="entry name" value="Type-VII_TA_antitoxin"/>
</dbReference>
<keyword evidence="2" id="KW-1277">Toxin-antitoxin system</keyword>
<dbReference type="EMBL" id="JBBWYZ010000016">
    <property type="protein sequence ID" value="MEK9513686.1"/>
    <property type="molecule type" value="Genomic_DNA"/>
</dbReference>
<evidence type="ECO:0000256" key="5">
    <source>
        <dbReference type="ARBA" id="ARBA00022723"/>
    </source>
</evidence>
<dbReference type="PANTHER" id="PTHR33571:SF12">
    <property type="entry name" value="BSL3053 PROTEIN"/>
    <property type="match status" value="1"/>
</dbReference>
<comment type="similarity">
    <text evidence="9">Belongs to the MntA antitoxin family.</text>
</comment>
<keyword evidence="4" id="KW-0548">Nucleotidyltransferase</keyword>
<evidence type="ECO:0000256" key="7">
    <source>
        <dbReference type="ARBA" id="ARBA00022840"/>
    </source>
</evidence>
<dbReference type="RefSeq" id="WP_368663177.1">
    <property type="nucleotide sequence ID" value="NZ_JBBWYZ010000016.1"/>
</dbReference>
<comment type="caution">
    <text evidence="11">The sequence shown here is derived from an EMBL/GenBank/DDBJ whole genome shotgun (WGS) entry which is preliminary data.</text>
</comment>
<evidence type="ECO:0000256" key="3">
    <source>
        <dbReference type="ARBA" id="ARBA00022679"/>
    </source>
</evidence>
<evidence type="ECO:0000259" key="10">
    <source>
        <dbReference type="Pfam" id="PF01909"/>
    </source>
</evidence>
<evidence type="ECO:0000256" key="8">
    <source>
        <dbReference type="ARBA" id="ARBA00022842"/>
    </source>
</evidence>
<keyword evidence="5" id="KW-0479">Metal-binding</keyword>
<dbReference type="PANTHER" id="PTHR33571">
    <property type="entry name" value="SSL8005 PROTEIN"/>
    <property type="match status" value="1"/>
</dbReference>
<name>A0ABU9EPN7_LIMFS</name>
<reference evidence="11 12" key="1">
    <citation type="journal article" date="2024" name="Front. Microbiol.">
        <title>Transcriptomic insights into the dominance of two phototrophs throughout the water column of a tropical hypersaline-alkaline crater lake (Dziani Dzaha, Mayotte).</title>
        <authorList>
            <person name="Duperron S."/>
            <person name="Halary S."/>
            <person name="Bouly J.-P."/>
            <person name="Roussel T."/>
            <person name="Hugoni M."/>
            <person name="Bruto M."/>
            <person name="Oger P."/>
            <person name="Duval C."/>
            <person name="Woo A."/>
            <person name="Jezequiel D."/>
            <person name="Ader M."/>
            <person name="Leboulanger C."/>
            <person name="Agogue H."/>
            <person name="Grossi V."/>
            <person name="Trousselier M."/>
            <person name="Bernard C."/>
        </authorList>
    </citation>
    <scope>NUCLEOTIDE SEQUENCE [LARGE SCALE GENOMIC DNA]</scope>
    <source>
        <strain evidence="11 12">PMC 851.14</strain>
    </source>
</reference>
<keyword evidence="6" id="KW-0547">Nucleotide-binding</keyword>
<evidence type="ECO:0000256" key="9">
    <source>
        <dbReference type="ARBA" id="ARBA00038276"/>
    </source>
</evidence>
<evidence type="ECO:0000313" key="11">
    <source>
        <dbReference type="EMBL" id="MEK9513686.1"/>
    </source>
</evidence>
<accession>A0ABU9EPN7</accession>
<keyword evidence="12" id="KW-1185">Reference proteome</keyword>
<dbReference type="Pfam" id="PF01909">
    <property type="entry name" value="NTP_transf_2"/>
    <property type="match status" value="1"/>
</dbReference>
<evidence type="ECO:0000256" key="6">
    <source>
        <dbReference type="ARBA" id="ARBA00022741"/>
    </source>
</evidence>
<keyword evidence="7" id="KW-0067">ATP-binding</keyword>
<evidence type="ECO:0000256" key="1">
    <source>
        <dbReference type="ARBA" id="ARBA00001946"/>
    </source>
</evidence>
<gene>
    <name evidence="11" type="ORF">AAEJ74_18955</name>
</gene>
<evidence type="ECO:0000256" key="4">
    <source>
        <dbReference type="ARBA" id="ARBA00022695"/>
    </source>
</evidence>
<keyword evidence="3" id="KW-0808">Transferase</keyword>
<dbReference type="Gene3D" id="3.30.460.10">
    <property type="entry name" value="Beta Polymerase, domain 2"/>
    <property type="match status" value="1"/>
</dbReference>
<evidence type="ECO:0000256" key="2">
    <source>
        <dbReference type="ARBA" id="ARBA00022649"/>
    </source>
</evidence>
<evidence type="ECO:0000313" key="12">
    <source>
        <dbReference type="Proteomes" id="UP001387447"/>
    </source>
</evidence>
<dbReference type="InterPro" id="IPR002934">
    <property type="entry name" value="Polymerase_NTP_transf_dom"/>
</dbReference>
<dbReference type="CDD" id="cd05403">
    <property type="entry name" value="NT_KNTase_like"/>
    <property type="match status" value="1"/>
</dbReference>
<protein>
    <submittedName>
        <fullName evidence="11">Nucleotidyltransferase family protein</fullName>
    </submittedName>
</protein>
<dbReference type="Proteomes" id="UP001387447">
    <property type="component" value="Unassembled WGS sequence"/>
</dbReference>
<dbReference type="InterPro" id="IPR043519">
    <property type="entry name" value="NT_sf"/>
</dbReference>
<comment type="cofactor">
    <cofactor evidence="1">
        <name>Mg(2+)</name>
        <dbReference type="ChEBI" id="CHEBI:18420"/>
    </cofactor>
</comment>
<keyword evidence="8" id="KW-0460">Magnesium</keyword>